<keyword evidence="5 11" id="KW-0479">Metal-binding</keyword>
<dbReference type="InterPro" id="IPR017907">
    <property type="entry name" value="Znf_RING_CS"/>
</dbReference>
<dbReference type="InterPro" id="IPR013083">
    <property type="entry name" value="Znf_RING/FYVE/PHD"/>
</dbReference>
<organism evidence="13 14">
    <name type="scientific">Cucumis sativus</name>
    <name type="common">Cucumber</name>
    <dbReference type="NCBI Taxonomy" id="3659"/>
    <lineage>
        <taxon>Eukaryota</taxon>
        <taxon>Viridiplantae</taxon>
        <taxon>Streptophyta</taxon>
        <taxon>Embryophyta</taxon>
        <taxon>Tracheophyta</taxon>
        <taxon>Spermatophyta</taxon>
        <taxon>Magnoliopsida</taxon>
        <taxon>eudicotyledons</taxon>
        <taxon>Gunneridae</taxon>
        <taxon>Pentapetalae</taxon>
        <taxon>rosids</taxon>
        <taxon>fabids</taxon>
        <taxon>Cucurbitales</taxon>
        <taxon>Cucurbitaceae</taxon>
        <taxon>Benincaseae</taxon>
        <taxon>Cucumis</taxon>
    </lineage>
</organism>
<reference evidence="13 14" key="2">
    <citation type="journal article" date="2009" name="PLoS ONE">
        <title>An integrated genetic and cytogenetic map of the cucumber genome.</title>
        <authorList>
            <person name="Ren Y."/>
            <person name="Zhang Z."/>
            <person name="Liu J."/>
            <person name="Staub J.E."/>
            <person name="Han Y."/>
            <person name="Cheng Z."/>
            <person name="Li X."/>
            <person name="Lu J."/>
            <person name="Miao H."/>
            <person name="Kang H."/>
            <person name="Xie B."/>
            <person name="Gu X."/>
            <person name="Wang X."/>
            <person name="Du Y."/>
            <person name="Jin W."/>
            <person name="Huang S."/>
        </authorList>
    </citation>
    <scope>NUCLEOTIDE SEQUENCE [LARGE SCALE GENOMIC DNA]</scope>
    <source>
        <strain evidence="14">cv. 9930</strain>
    </source>
</reference>
<evidence type="ECO:0000256" key="8">
    <source>
        <dbReference type="ARBA" id="ARBA00022833"/>
    </source>
</evidence>
<dbReference type="Proteomes" id="UP000029981">
    <property type="component" value="Chromosome 6"/>
</dbReference>
<dbReference type="EMBL" id="CM002927">
    <property type="protein sequence ID" value="KGN46743.1"/>
    <property type="molecule type" value="Genomic_DNA"/>
</dbReference>
<evidence type="ECO:0000256" key="4">
    <source>
        <dbReference type="ARBA" id="ARBA00022679"/>
    </source>
</evidence>
<dbReference type="InterPro" id="IPR018957">
    <property type="entry name" value="Znf_C3HC4_RING-type"/>
</dbReference>
<name>A0A0A0KB39_CUCSA</name>
<keyword evidence="8 11" id="KW-0862">Zinc</keyword>
<dbReference type="SUPFAM" id="SSF57850">
    <property type="entry name" value="RING/U-box"/>
    <property type="match status" value="1"/>
</dbReference>
<evidence type="ECO:0000256" key="9">
    <source>
        <dbReference type="ARBA" id="ARBA00023136"/>
    </source>
</evidence>
<comment type="domain">
    <text evidence="11">The RING-type zinc finger domain is responsible for E3 ligase activity.</text>
</comment>
<dbReference type="InterPro" id="IPR045103">
    <property type="entry name" value="RNF5/RNF185-like"/>
</dbReference>
<dbReference type="Pfam" id="PF00097">
    <property type="entry name" value="zf-C3HC4"/>
    <property type="match status" value="1"/>
</dbReference>
<evidence type="ECO:0000313" key="13">
    <source>
        <dbReference type="EMBL" id="KGN46743.1"/>
    </source>
</evidence>
<dbReference type="AlphaFoldDB" id="A0A0A0KB39"/>
<dbReference type="OMA" id="NIHTYAN"/>
<dbReference type="GO" id="GO:0005789">
    <property type="term" value="C:endoplasmic reticulum membrane"/>
    <property type="evidence" value="ECO:0007669"/>
    <property type="project" value="UniProtKB-SubCell"/>
</dbReference>
<dbReference type="GO" id="GO:0016567">
    <property type="term" value="P:protein ubiquitination"/>
    <property type="evidence" value="ECO:0007669"/>
    <property type="project" value="UniProtKB-UniPathway"/>
</dbReference>
<evidence type="ECO:0000256" key="6">
    <source>
        <dbReference type="ARBA" id="ARBA00022771"/>
    </source>
</evidence>
<comment type="function">
    <text evidence="11">E3 ubiquitin-protein ligase.</text>
</comment>
<evidence type="ECO:0000256" key="5">
    <source>
        <dbReference type="ARBA" id="ARBA00022723"/>
    </source>
</evidence>
<evidence type="ECO:0000313" key="14">
    <source>
        <dbReference type="Proteomes" id="UP000029981"/>
    </source>
</evidence>
<dbReference type="GO" id="GO:0036503">
    <property type="term" value="P:ERAD pathway"/>
    <property type="evidence" value="ECO:0000318"/>
    <property type="project" value="GO_Central"/>
</dbReference>
<keyword evidence="14" id="KW-1185">Reference proteome</keyword>
<gene>
    <name evidence="13" type="ORF">Csa_6G128040</name>
</gene>
<sequence>MEQEYLEETLMQNDNSLGGDRLCLDNQIYISDAEDEASHGFDCNICLDSVQDPVVTLCGHLFCWPCIYKWLHCKKLSAQRCQQVECRCPVCKAKVSRATLVPIYGKFQTTDASKAEAPPNLGPAIPRRPLGRHACEAETPASPTPQLHSDNYSPQSHSYYAQTQNEYIASSMLSSSSITTNIIHPVIGMFGDTIYARTFGNTTTNLYTYPNSYGNVNNSSVRLRRHIMQADESLSRICFFFFCCLVICLLLF</sequence>
<dbReference type="SMART" id="SM00184">
    <property type="entry name" value="RING"/>
    <property type="match status" value="1"/>
</dbReference>
<comment type="catalytic activity">
    <reaction evidence="1 11">
        <text>S-ubiquitinyl-[E2 ubiquitin-conjugating enzyme]-L-cysteine + [acceptor protein]-L-lysine = [E2 ubiquitin-conjugating enzyme]-L-cysteine + N(6)-ubiquitinyl-[acceptor protein]-L-lysine.</text>
        <dbReference type="EC" id="2.3.2.27"/>
    </reaction>
</comment>
<keyword evidence="9" id="KW-0472">Membrane</keyword>
<accession>A0A0A0KB39</accession>
<comment type="pathway">
    <text evidence="3 11">Protein modification; protein ubiquitination.</text>
</comment>
<feature type="domain" description="RING-type" evidence="12">
    <location>
        <begin position="43"/>
        <end position="92"/>
    </location>
</feature>
<keyword evidence="7 11" id="KW-0833">Ubl conjugation pathway</keyword>
<dbReference type="EC" id="2.3.2.27" evidence="11"/>
<dbReference type="Gramene" id="KGN46743">
    <property type="protein sequence ID" value="KGN46743"/>
    <property type="gene ID" value="Csa_6G128040"/>
</dbReference>
<evidence type="ECO:0000256" key="7">
    <source>
        <dbReference type="ARBA" id="ARBA00022786"/>
    </source>
</evidence>
<dbReference type="UniPathway" id="UPA00143"/>
<dbReference type="Gene3D" id="3.30.40.10">
    <property type="entry name" value="Zinc/RING finger domain, C3HC4 (zinc finger)"/>
    <property type="match status" value="1"/>
</dbReference>
<dbReference type="PROSITE" id="PS00518">
    <property type="entry name" value="ZF_RING_1"/>
    <property type="match status" value="1"/>
</dbReference>
<evidence type="ECO:0000259" key="12">
    <source>
        <dbReference type="PROSITE" id="PS50089"/>
    </source>
</evidence>
<dbReference type="KEGG" id="csv:101204208"/>
<dbReference type="eggNOG" id="KOG0823">
    <property type="taxonomic scope" value="Eukaryota"/>
</dbReference>
<dbReference type="GO" id="GO:0044390">
    <property type="term" value="F:ubiquitin-like protein conjugating enzyme binding"/>
    <property type="evidence" value="ECO:0000318"/>
    <property type="project" value="GO_Central"/>
</dbReference>
<dbReference type="PANTHER" id="PTHR12313">
    <property type="entry name" value="E3 UBIQUITIN-PROTEIN LIGASE RNF5-RELATED"/>
    <property type="match status" value="1"/>
</dbReference>
<dbReference type="InterPro" id="IPR001841">
    <property type="entry name" value="Znf_RING"/>
</dbReference>
<dbReference type="GO" id="GO:0006511">
    <property type="term" value="P:ubiquitin-dependent protein catabolic process"/>
    <property type="evidence" value="ECO:0000318"/>
    <property type="project" value="GO_Central"/>
</dbReference>
<dbReference type="GO" id="GO:0008270">
    <property type="term" value="F:zinc ion binding"/>
    <property type="evidence" value="ECO:0007669"/>
    <property type="project" value="UniProtKB-KW"/>
</dbReference>
<evidence type="ECO:0000256" key="10">
    <source>
        <dbReference type="PROSITE-ProRule" id="PRU00175"/>
    </source>
</evidence>
<dbReference type="GO" id="GO:0061630">
    <property type="term" value="F:ubiquitin protein ligase activity"/>
    <property type="evidence" value="ECO:0000318"/>
    <property type="project" value="GO_Central"/>
</dbReference>
<evidence type="ECO:0000256" key="1">
    <source>
        <dbReference type="ARBA" id="ARBA00000900"/>
    </source>
</evidence>
<reference evidence="13 14" key="3">
    <citation type="journal article" date="2010" name="BMC Genomics">
        <title>Transcriptome sequencing and comparative analysis of cucumber flowers with different sex types.</title>
        <authorList>
            <person name="Guo S."/>
            <person name="Zheng Y."/>
            <person name="Joung J.G."/>
            <person name="Liu S."/>
            <person name="Zhang Z."/>
            <person name="Crasta O.R."/>
            <person name="Sobral B.W."/>
            <person name="Xu Y."/>
            <person name="Huang S."/>
            <person name="Fei Z."/>
        </authorList>
    </citation>
    <scope>NUCLEOTIDE SEQUENCE [LARGE SCALE GENOMIC DNA]</scope>
    <source>
        <strain evidence="14">cv. 9930</strain>
    </source>
</reference>
<keyword evidence="4 11" id="KW-0808">Transferase</keyword>
<dbReference type="PROSITE" id="PS50089">
    <property type="entry name" value="ZF_RING_2"/>
    <property type="match status" value="1"/>
</dbReference>
<dbReference type="STRING" id="3659.A0A0A0KB39"/>
<evidence type="ECO:0000256" key="11">
    <source>
        <dbReference type="RuleBase" id="RU369090"/>
    </source>
</evidence>
<evidence type="ECO:0000256" key="2">
    <source>
        <dbReference type="ARBA" id="ARBA00004308"/>
    </source>
</evidence>
<dbReference type="OrthoDB" id="6270329at2759"/>
<reference evidence="13 14" key="4">
    <citation type="journal article" date="2011" name="BMC Genomics">
        <title>RNA-Seq improves annotation of protein-coding genes in the cucumber genome.</title>
        <authorList>
            <person name="Li Z."/>
            <person name="Zhang Z."/>
            <person name="Yan P."/>
            <person name="Huang S."/>
            <person name="Fei Z."/>
            <person name="Lin K."/>
        </authorList>
    </citation>
    <scope>NUCLEOTIDE SEQUENCE [LARGE SCALE GENOMIC DNA]</scope>
    <source>
        <strain evidence="14">cv. 9930</strain>
    </source>
</reference>
<evidence type="ECO:0000256" key="3">
    <source>
        <dbReference type="ARBA" id="ARBA00004906"/>
    </source>
</evidence>
<proteinExistence type="predicted"/>
<keyword evidence="11" id="KW-0256">Endoplasmic reticulum</keyword>
<protein>
    <recommendedName>
        <fullName evidence="11">E3 ubiquitin-protein ligase RMA</fullName>
        <ecNumber evidence="11">2.3.2.27</ecNumber>
    </recommendedName>
    <alternativeName>
        <fullName evidence="11">Protein RING membrane-anchor</fullName>
    </alternativeName>
    <alternativeName>
        <fullName evidence="11">RING-type E3 ubiquitin transferase RMA</fullName>
    </alternativeName>
</protein>
<reference evidence="13 14" key="1">
    <citation type="journal article" date="2009" name="Nat. Genet.">
        <title>The genome of the cucumber, Cucumis sativus L.</title>
        <authorList>
            <person name="Huang S."/>
            <person name="Li R."/>
            <person name="Zhang Z."/>
            <person name="Li L."/>
            <person name="Gu X."/>
            <person name="Fan W."/>
            <person name="Lucas W.J."/>
            <person name="Wang X."/>
            <person name="Xie B."/>
            <person name="Ni P."/>
            <person name="Ren Y."/>
            <person name="Zhu H."/>
            <person name="Li J."/>
            <person name="Lin K."/>
            <person name="Jin W."/>
            <person name="Fei Z."/>
            <person name="Li G."/>
            <person name="Staub J."/>
            <person name="Kilian A."/>
            <person name="van der Vossen E.A."/>
            <person name="Wu Y."/>
            <person name="Guo J."/>
            <person name="He J."/>
            <person name="Jia Z."/>
            <person name="Ren Y."/>
            <person name="Tian G."/>
            <person name="Lu Y."/>
            <person name="Ruan J."/>
            <person name="Qian W."/>
            <person name="Wang M."/>
            <person name="Huang Q."/>
            <person name="Li B."/>
            <person name="Xuan Z."/>
            <person name="Cao J."/>
            <person name="Asan"/>
            <person name="Wu Z."/>
            <person name="Zhang J."/>
            <person name="Cai Q."/>
            <person name="Bai Y."/>
            <person name="Zhao B."/>
            <person name="Han Y."/>
            <person name="Li Y."/>
            <person name="Li X."/>
            <person name="Wang S."/>
            <person name="Shi Q."/>
            <person name="Liu S."/>
            <person name="Cho W.K."/>
            <person name="Kim J.Y."/>
            <person name="Xu Y."/>
            <person name="Heller-Uszynska K."/>
            <person name="Miao H."/>
            <person name="Cheng Z."/>
            <person name="Zhang S."/>
            <person name="Wu J."/>
            <person name="Yang Y."/>
            <person name="Kang H."/>
            <person name="Li M."/>
            <person name="Liang H."/>
            <person name="Ren X."/>
            <person name="Shi Z."/>
            <person name="Wen M."/>
            <person name="Jian M."/>
            <person name="Yang H."/>
            <person name="Zhang G."/>
            <person name="Yang Z."/>
            <person name="Chen R."/>
            <person name="Liu S."/>
            <person name="Li J."/>
            <person name="Ma L."/>
            <person name="Liu H."/>
            <person name="Zhou Y."/>
            <person name="Zhao J."/>
            <person name="Fang X."/>
            <person name="Li G."/>
            <person name="Fang L."/>
            <person name="Li Y."/>
            <person name="Liu D."/>
            <person name="Zheng H."/>
            <person name="Zhang Y."/>
            <person name="Qin N."/>
            <person name="Li Z."/>
            <person name="Yang G."/>
            <person name="Yang S."/>
            <person name="Bolund L."/>
            <person name="Kristiansen K."/>
            <person name="Zheng H."/>
            <person name="Li S."/>
            <person name="Zhang X."/>
            <person name="Yang H."/>
            <person name="Wang J."/>
            <person name="Sun R."/>
            <person name="Zhang B."/>
            <person name="Jiang S."/>
            <person name="Wang J."/>
            <person name="Du Y."/>
            <person name="Li S."/>
        </authorList>
    </citation>
    <scope>NUCLEOTIDE SEQUENCE [LARGE SCALE GENOMIC DNA]</scope>
    <source>
        <strain evidence="14">cv. 9930</strain>
    </source>
</reference>
<keyword evidence="6 10" id="KW-0863">Zinc-finger</keyword>
<comment type="subcellular location">
    <subcellularLocation>
        <location evidence="2">Endomembrane system</location>
    </subcellularLocation>
    <subcellularLocation>
        <location evidence="11">Endoplasmic reticulum membrane</location>
        <topology evidence="11">Single-pass type IV membrane protein</topology>
    </subcellularLocation>
</comment>